<evidence type="ECO:0000313" key="3">
    <source>
        <dbReference type="EMBL" id="SHE93913.1"/>
    </source>
</evidence>
<reference evidence="3" key="4">
    <citation type="submission" date="2016-11" db="EMBL/GenBank/DDBJ databases">
        <authorList>
            <person name="Varghese N."/>
            <person name="Submissions S."/>
        </authorList>
    </citation>
    <scope>NUCLEOTIDE SEQUENCE</scope>
    <source>
        <strain evidence="3">DSM 1682</strain>
    </source>
</reference>
<dbReference type="Proteomes" id="UP000184204">
    <property type="component" value="Unassembled WGS sequence"/>
</dbReference>
<reference evidence="2 4" key="1">
    <citation type="journal article" date="2016" name="Genome Announc.">
        <title>Complete Genome Sequence of the Amino Acid-Fermenting Clostridium propionicum X2 (DSM 1682).</title>
        <authorList>
            <person name="Poehlein A."/>
            <person name="Schlien K."/>
            <person name="Chowdhury N.P."/>
            <person name="Gottschalk G."/>
            <person name="Buckel W."/>
            <person name="Daniel R."/>
        </authorList>
    </citation>
    <scope>NUCLEOTIDE SEQUENCE [LARGE SCALE GENOMIC DNA]</scope>
    <source>
        <strain evidence="2 4">X2</strain>
    </source>
</reference>
<evidence type="ECO:0000313" key="4">
    <source>
        <dbReference type="Proteomes" id="UP000068026"/>
    </source>
</evidence>
<dbReference type="SUPFAM" id="SSF52540">
    <property type="entry name" value="P-loop containing nucleoside triphosphate hydrolases"/>
    <property type="match status" value="1"/>
</dbReference>
<dbReference type="InterPro" id="IPR002789">
    <property type="entry name" value="HerA_central"/>
</dbReference>
<gene>
    <name evidence="2" type="ORF">CPRO_23980</name>
    <name evidence="3" type="ORF">SAMN02745151_02259</name>
</gene>
<feature type="domain" description="Helicase HerA central" evidence="1">
    <location>
        <begin position="136"/>
        <end position="331"/>
    </location>
</feature>
<dbReference type="Gene3D" id="3.40.50.300">
    <property type="entry name" value="P-loop containing nucleotide triphosphate hydrolases"/>
    <property type="match status" value="2"/>
</dbReference>
<dbReference type="AlphaFoldDB" id="A0A0X8VDE8"/>
<protein>
    <submittedName>
        <fullName evidence="2">AAA-like domain protein</fullName>
    </submittedName>
</protein>
<evidence type="ECO:0000313" key="2">
    <source>
        <dbReference type="EMBL" id="AMJ41964.1"/>
    </source>
</evidence>
<evidence type="ECO:0000313" key="5">
    <source>
        <dbReference type="Proteomes" id="UP000184204"/>
    </source>
</evidence>
<dbReference type="EMBL" id="CP014223">
    <property type="protein sequence ID" value="AMJ41964.1"/>
    <property type="molecule type" value="Genomic_DNA"/>
</dbReference>
<proteinExistence type="predicted"/>
<organism evidence="3 5">
    <name type="scientific">Anaerotignum propionicum DSM 1682</name>
    <dbReference type="NCBI Taxonomy" id="991789"/>
    <lineage>
        <taxon>Bacteria</taxon>
        <taxon>Bacillati</taxon>
        <taxon>Bacillota</taxon>
        <taxon>Clostridia</taxon>
        <taxon>Lachnospirales</taxon>
        <taxon>Anaerotignaceae</taxon>
        <taxon>Anaerotignum</taxon>
    </lineage>
</organism>
<dbReference type="KEGG" id="cpro:CPRO_23980"/>
<sequence>MNENILKIGEVIEVKGQKVRAKVYQDKNTSTLNYKGKIIKNISVGSFVKIRKNFLDIIGKVEGEYVNDKTVKEEYAEKNNSINRVIEISIVGRIEDIGTFKRGLSELPLISNYVYILKDSEVQKIFSFVSENAPVIELGDISAYEQYKLLLGVQSLFGSHIGIFGNTGSGKSNTLAKIYTELFNMYGEIEAFKKNSKFVLIDFNGEYAETITENKNVILLSTREKKDTYNLDESDIQDLEFWSIILEATEKTQQPFLKRAINQYKYLIRHSVNATNTNNVIQEKTIELVQGLFDFGYKYNSVKRYYEEIINVSYHDIDEPRDAFFNNITFNATTGSWYNIGLFGTKEYRNTEEEFKENPAFIKLIEKLKLDECKIHIGDKADYWAIFEFAMKYQYVYDVQRGYVNEEHIAPIIRRLDTRLDDMNKVFSINENNNNPNNISIVSLIDVNIYMRKIVPMLICKKEYDKHKKQNLHRRNKALYIIVDEAHNILSKESERESSAWKDYRIEVFEEIIKEGRKFGVFLTIASQRPSDISDTIISQLHNYFLHRLVNSEDIKAIGKTVSFLDAASFEMIPILQQGACVVTGTACNFPVIVQVDILNDKKRPKSNTIDLHASWTE</sequence>
<dbReference type="RefSeq" id="WP_066052034.1">
    <property type="nucleotide sequence ID" value="NZ_CP014223.1"/>
</dbReference>
<dbReference type="InterPro" id="IPR008571">
    <property type="entry name" value="HerA-like"/>
</dbReference>
<dbReference type="EMBL" id="FQUA01000011">
    <property type="protein sequence ID" value="SHE93913.1"/>
    <property type="molecule type" value="Genomic_DNA"/>
</dbReference>
<accession>A0A0X8VDE8</accession>
<keyword evidence="4" id="KW-1185">Reference proteome</keyword>
<dbReference type="InterPro" id="IPR027417">
    <property type="entry name" value="P-loop_NTPase"/>
</dbReference>
<evidence type="ECO:0000259" key="1">
    <source>
        <dbReference type="Pfam" id="PF01935"/>
    </source>
</evidence>
<dbReference type="Pfam" id="PF01935">
    <property type="entry name" value="DUF87"/>
    <property type="match status" value="1"/>
</dbReference>
<name>A0A0X8VDE8_ANAPI</name>
<reference evidence="4" key="2">
    <citation type="submission" date="2016-01" db="EMBL/GenBank/DDBJ databases">
        <authorList>
            <person name="Poehlein A."/>
            <person name="Schlien K."/>
            <person name="Gottschalk G."/>
            <person name="Buckel W."/>
            <person name="Daniel R."/>
        </authorList>
    </citation>
    <scope>NUCLEOTIDE SEQUENCE [LARGE SCALE GENOMIC DNA]</scope>
    <source>
        <strain evidence="4">X2</strain>
    </source>
</reference>
<dbReference type="PANTHER" id="PTHR42957:SF1">
    <property type="entry name" value="HELICASE MJ1565-RELATED"/>
    <property type="match status" value="1"/>
</dbReference>
<dbReference type="PANTHER" id="PTHR42957">
    <property type="entry name" value="HELICASE MJ1565-RELATED"/>
    <property type="match status" value="1"/>
</dbReference>
<reference evidence="5" key="3">
    <citation type="submission" date="2016-11" db="EMBL/GenBank/DDBJ databases">
        <authorList>
            <person name="Jaros S."/>
            <person name="Januszkiewicz K."/>
            <person name="Wedrychowicz H."/>
        </authorList>
    </citation>
    <scope>NUCLEOTIDE SEQUENCE [LARGE SCALE GENOMIC DNA]</scope>
    <source>
        <strain evidence="5">DSM 1682</strain>
    </source>
</reference>
<dbReference type="OrthoDB" id="9806951at2"/>
<dbReference type="Proteomes" id="UP000068026">
    <property type="component" value="Chromosome"/>
</dbReference>